<evidence type="ECO:0000259" key="6">
    <source>
        <dbReference type="PROSITE" id="PS50109"/>
    </source>
</evidence>
<evidence type="ECO:0000256" key="2">
    <source>
        <dbReference type="ARBA" id="ARBA00012438"/>
    </source>
</evidence>
<evidence type="ECO:0000256" key="5">
    <source>
        <dbReference type="SAM" id="Phobius"/>
    </source>
</evidence>
<dbReference type="Gene3D" id="1.10.287.130">
    <property type="match status" value="1"/>
</dbReference>
<keyword evidence="5" id="KW-1133">Transmembrane helix</keyword>
<dbReference type="Pfam" id="PF02518">
    <property type="entry name" value="HATPase_c"/>
    <property type="match status" value="1"/>
</dbReference>
<dbReference type="SUPFAM" id="SSF55874">
    <property type="entry name" value="ATPase domain of HSP90 chaperone/DNA topoisomerase II/histidine kinase"/>
    <property type="match status" value="1"/>
</dbReference>
<dbReference type="PANTHER" id="PTHR43065:SF52">
    <property type="entry name" value="SENSOR PROTEIN KINASE PILS"/>
    <property type="match status" value="1"/>
</dbReference>
<dbReference type="InterPro" id="IPR004358">
    <property type="entry name" value="Sig_transdc_His_kin-like_C"/>
</dbReference>
<dbReference type="InterPro" id="IPR036097">
    <property type="entry name" value="HisK_dim/P_sf"/>
</dbReference>
<dbReference type="Gene3D" id="3.30.565.10">
    <property type="entry name" value="Histidine kinase-like ATPase, C-terminal domain"/>
    <property type="match status" value="1"/>
</dbReference>
<dbReference type="CDD" id="cd00082">
    <property type="entry name" value="HisKA"/>
    <property type="match status" value="1"/>
</dbReference>
<feature type="transmembrane region" description="Helical" evidence="5">
    <location>
        <begin position="154"/>
        <end position="172"/>
    </location>
</feature>
<organism evidence="7 8">
    <name type="scientific">Pseudomaricurvus hydrocarbonicus</name>
    <dbReference type="NCBI Taxonomy" id="1470433"/>
    <lineage>
        <taxon>Bacteria</taxon>
        <taxon>Pseudomonadati</taxon>
        <taxon>Pseudomonadota</taxon>
        <taxon>Gammaproteobacteria</taxon>
        <taxon>Cellvibrionales</taxon>
        <taxon>Cellvibrionaceae</taxon>
        <taxon>Pseudomaricurvus</taxon>
    </lineage>
</organism>
<name>A0A9E5MK63_9GAMM</name>
<dbReference type="Pfam" id="PF00512">
    <property type="entry name" value="HisKA"/>
    <property type="match status" value="1"/>
</dbReference>
<dbReference type="SUPFAM" id="SSF47384">
    <property type="entry name" value="Homodimeric domain of signal transducing histidine kinase"/>
    <property type="match status" value="1"/>
</dbReference>
<dbReference type="SMART" id="SM00387">
    <property type="entry name" value="HATPase_c"/>
    <property type="match status" value="1"/>
</dbReference>
<feature type="domain" description="Histidine kinase" evidence="6">
    <location>
        <begin position="342"/>
        <end position="567"/>
    </location>
</feature>
<sequence length="570" mass="62908">MTSPSVDINYPLLKIYAYYRTGLSCLLLAMFGSSLAPKILGTYVPELFLYTALAYAVLSILTLLILWQRHYSPTNEQIFVILFIDIVALVLLIHASGGLNSGLGFLLLVTTATGGICLTAQASNVLAALGTLLVLTQTLYLIQEGDGDSRNLFAAGTLGTMLFACSLLFNYLSNKLRLSSAEAASQAEHAARLQQMAQMIVERMQTGIVVAAPTGKVEFINQSATRLLNWPMNNPAMELSDVVELEAQYQHWQANPHGTKTPDVKVAHTNNEVRLRFADLSTEPQPTQRHEPQRTQAHKRQGSQQQARQQASETLIFVEDARSLHREAQSLKLASLGRLTASIAHEIRNPLGSISHAGQLLAESPNLDPADRRLTEIIDTNAKRVNQIIENVLQLSRRRPTKPEPIQLKPWLQQFIDDYLELLPKNESSATAGTAAHKCPPAISIIELDKDSHTRIDTSQLAQVLTNLIDNGLRHSLQATGKPQVTLKLGIDSVTELPFLLVIDEGKGIPDTSLSHIFEPFYTTEATGSGLGLYLSKELCEANHASLNYIKDTYNKSCFRIDFAHPNRMF</sequence>
<reference evidence="7" key="1">
    <citation type="submission" date="2020-03" db="EMBL/GenBank/DDBJ databases">
        <authorList>
            <person name="Guo F."/>
        </authorList>
    </citation>
    <scope>NUCLEOTIDE SEQUENCE</scope>
    <source>
        <strain evidence="7">JCM 30134</strain>
    </source>
</reference>
<feature type="region of interest" description="Disordered" evidence="4">
    <location>
        <begin position="279"/>
        <end position="312"/>
    </location>
</feature>
<dbReference type="EC" id="2.7.13.3" evidence="2"/>
<evidence type="ECO:0000256" key="3">
    <source>
        <dbReference type="ARBA" id="ARBA00022553"/>
    </source>
</evidence>
<dbReference type="InterPro" id="IPR003594">
    <property type="entry name" value="HATPase_dom"/>
</dbReference>
<dbReference type="EMBL" id="JAAONZ010000003">
    <property type="protein sequence ID" value="NHO64957.1"/>
    <property type="molecule type" value="Genomic_DNA"/>
</dbReference>
<feature type="compositionally biased region" description="Low complexity" evidence="4">
    <location>
        <begin position="302"/>
        <end position="312"/>
    </location>
</feature>
<evidence type="ECO:0000313" key="7">
    <source>
        <dbReference type="EMBL" id="NHO64957.1"/>
    </source>
</evidence>
<protein>
    <recommendedName>
        <fullName evidence="2">histidine kinase</fullName>
        <ecNumber evidence="2">2.7.13.3</ecNumber>
    </recommendedName>
</protein>
<evidence type="ECO:0000256" key="1">
    <source>
        <dbReference type="ARBA" id="ARBA00000085"/>
    </source>
</evidence>
<dbReference type="RefSeq" id="WP_167182797.1">
    <property type="nucleotide sequence ID" value="NZ_JAAONZ010000003.1"/>
</dbReference>
<feature type="transmembrane region" description="Helical" evidence="5">
    <location>
        <begin position="125"/>
        <end position="142"/>
    </location>
</feature>
<dbReference type="SMART" id="SM00388">
    <property type="entry name" value="HisKA"/>
    <property type="match status" value="1"/>
</dbReference>
<feature type="transmembrane region" description="Helical" evidence="5">
    <location>
        <begin position="101"/>
        <end position="118"/>
    </location>
</feature>
<proteinExistence type="predicted"/>
<dbReference type="InterPro" id="IPR003661">
    <property type="entry name" value="HisK_dim/P_dom"/>
</dbReference>
<comment type="caution">
    <text evidence="7">The sequence shown here is derived from an EMBL/GenBank/DDBJ whole genome shotgun (WGS) entry which is preliminary data.</text>
</comment>
<dbReference type="CDD" id="cd00075">
    <property type="entry name" value="HATPase"/>
    <property type="match status" value="1"/>
</dbReference>
<dbReference type="Pfam" id="PF25323">
    <property type="entry name" value="6TM_PilS"/>
    <property type="match status" value="1"/>
</dbReference>
<keyword evidence="8" id="KW-1185">Reference proteome</keyword>
<keyword evidence="7" id="KW-0808">Transferase</keyword>
<dbReference type="InterPro" id="IPR036890">
    <property type="entry name" value="HATPase_C_sf"/>
</dbReference>
<gene>
    <name evidence="7" type="ORF">G8770_05305</name>
</gene>
<dbReference type="Gene3D" id="3.30.450.20">
    <property type="entry name" value="PAS domain"/>
    <property type="match status" value="1"/>
</dbReference>
<keyword evidence="5" id="KW-0812">Transmembrane</keyword>
<keyword evidence="7" id="KW-0418">Kinase</keyword>
<keyword evidence="3" id="KW-0597">Phosphoprotein</keyword>
<dbReference type="AlphaFoldDB" id="A0A9E5MK63"/>
<keyword evidence="5" id="KW-0472">Membrane</keyword>
<dbReference type="InterPro" id="IPR005467">
    <property type="entry name" value="His_kinase_dom"/>
</dbReference>
<accession>A0A9E5MK63</accession>
<dbReference type="GO" id="GO:0000155">
    <property type="term" value="F:phosphorelay sensor kinase activity"/>
    <property type="evidence" value="ECO:0007669"/>
    <property type="project" value="InterPro"/>
</dbReference>
<dbReference type="PANTHER" id="PTHR43065">
    <property type="entry name" value="SENSOR HISTIDINE KINASE"/>
    <property type="match status" value="1"/>
</dbReference>
<evidence type="ECO:0000313" key="8">
    <source>
        <dbReference type="Proteomes" id="UP000787472"/>
    </source>
</evidence>
<evidence type="ECO:0000256" key="4">
    <source>
        <dbReference type="SAM" id="MobiDB-lite"/>
    </source>
</evidence>
<feature type="transmembrane region" description="Helical" evidence="5">
    <location>
        <begin position="78"/>
        <end position="95"/>
    </location>
</feature>
<dbReference type="PRINTS" id="PR00344">
    <property type="entry name" value="BCTRLSENSOR"/>
</dbReference>
<feature type="transmembrane region" description="Helical" evidence="5">
    <location>
        <begin position="21"/>
        <end position="41"/>
    </location>
</feature>
<feature type="transmembrane region" description="Helical" evidence="5">
    <location>
        <begin position="47"/>
        <end position="66"/>
    </location>
</feature>
<comment type="catalytic activity">
    <reaction evidence="1">
        <text>ATP + protein L-histidine = ADP + protein N-phospho-L-histidine.</text>
        <dbReference type="EC" id="2.7.13.3"/>
    </reaction>
</comment>
<dbReference type="Proteomes" id="UP000787472">
    <property type="component" value="Unassembled WGS sequence"/>
</dbReference>
<dbReference type="PROSITE" id="PS50109">
    <property type="entry name" value="HIS_KIN"/>
    <property type="match status" value="1"/>
</dbReference>